<evidence type="ECO:0000313" key="1">
    <source>
        <dbReference type="EMBL" id="MAA13577.1"/>
    </source>
</evidence>
<organism evidence="1">
    <name type="scientific">Rhipicephalus zambeziensis</name>
    <dbReference type="NCBI Taxonomy" id="60191"/>
    <lineage>
        <taxon>Eukaryota</taxon>
        <taxon>Metazoa</taxon>
        <taxon>Ecdysozoa</taxon>
        <taxon>Arthropoda</taxon>
        <taxon>Chelicerata</taxon>
        <taxon>Arachnida</taxon>
        <taxon>Acari</taxon>
        <taxon>Parasitiformes</taxon>
        <taxon>Ixodida</taxon>
        <taxon>Ixodoidea</taxon>
        <taxon>Ixodidae</taxon>
        <taxon>Rhipicephalinae</taxon>
        <taxon>Rhipicephalus</taxon>
        <taxon>Rhipicephalus</taxon>
    </lineage>
</organism>
<reference evidence="1" key="1">
    <citation type="journal article" date="2017" name="Parasit. Vectors">
        <title>Sialotranscriptomics of Rhipicephalus zambeziensis reveals intricate expression profiles of secretory proteins and suggests tight temporal transcriptional regulation during blood-feeding.</title>
        <authorList>
            <person name="de Castro M.H."/>
            <person name="de Klerk D."/>
            <person name="Pienaar R."/>
            <person name="Rees D.J.G."/>
            <person name="Mans B.J."/>
        </authorList>
    </citation>
    <scope>NUCLEOTIDE SEQUENCE</scope>
    <source>
        <tissue evidence="1">Salivary glands</tissue>
    </source>
</reference>
<dbReference type="EMBL" id="GFPF01002431">
    <property type="protein sequence ID" value="MAA13577.1"/>
    <property type="molecule type" value="Transcribed_RNA"/>
</dbReference>
<accession>A0A224Y7L6</accession>
<sequence>MLHDCACAFKKHCRLRTKIGNCFMLHCFLSQSCIFAHGSNAVETRYMEPVGDHKIVSYIGNSMREILVTCIVCCSARHFLRLCMLHRITPLYCSEAYQTNI</sequence>
<dbReference type="AlphaFoldDB" id="A0A224Y7L6"/>
<protein>
    <submittedName>
        <fullName evidence="1">Uncharacterized protein</fullName>
    </submittedName>
</protein>
<name>A0A224Y7L6_9ACAR</name>
<proteinExistence type="predicted"/>